<dbReference type="GO" id="GO:0009986">
    <property type="term" value="C:cell surface"/>
    <property type="evidence" value="ECO:0007669"/>
    <property type="project" value="UniProtKB-SubCell"/>
</dbReference>
<organism evidence="9 10">
    <name type="scientific">Salinibacillus xinjiangensis</name>
    <dbReference type="NCBI Taxonomy" id="1229268"/>
    <lineage>
        <taxon>Bacteria</taxon>
        <taxon>Bacillati</taxon>
        <taxon>Bacillota</taxon>
        <taxon>Bacilli</taxon>
        <taxon>Bacillales</taxon>
        <taxon>Bacillaceae</taxon>
        <taxon>Salinibacillus</taxon>
    </lineage>
</organism>
<keyword evidence="3" id="KW-0488">Methylation</keyword>
<dbReference type="PROSITE" id="PS00409">
    <property type="entry name" value="PROKAR_NTER_METHYL"/>
    <property type="match status" value="1"/>
</dbReference>
<dbReference type="Pfam" id="PF07963">
    <property type="entry name" value="N_methyl"/>
    <property type="match status" value="1"/>
</dbReference>
<dbReference type="NCBIfam" id="TIGR02532">
    <property type="entry name" value="IV_pilin_GFxxxE"/>
    <property type="match status" value="1"/>
</dbReference>
<reference evidence="9 10" key="1">
    <citation type="submission" date="2019-11" db="EMBL/GenBank/DDBJ databases">
        <authorList>
            <person name="Li J."/>
        </authorList>
    </citation>
    <scope>NUCLEOTIDE SEQUENCE [LARGE SCALE GENOMIC DNA]</scope>
    <source>
        <strain evidence="9 10">J4</strain>
    </source>
</reference>
<dbReference type="GO" id="GO:0030420">
    <property type="term" value="P:establishment of competence for transformation"/>
    <property type="evidence" value="ECO:0007669"/>
    <property type="project" value="UniProtKB-KW"/>
</dbReference>
<keyword evidence="6 8" id="KW-0472">Membrane</keyword>
<evidence type="ECO:0000256" key="2">
    <source>
        <dbReference type="ARBA" id="ARBA00004241"/>
    </source>
</evidence>
<dbReference type="GO" id="GO:0016020">
    <property type="term" value="C:membrane"/>
    <property type="evidence" value="ECO:0007669"/>
    <property type="project" value="UniProtKB-SubCell"/>
</dbReference>
<dbReference type="PANTHER" id="PTHR30093">
    <property type="entry name" value="GENERAL SECRETION PATHWAY PROTEIN G"/>
    <property type="match status" value="1"/>
</dbReference>
<dbReference type="EMBL" id="WJNH01000009">
    <property type="protein sequence ID" value="MRG87494.1"/>
    <property type="molecule type" value="Genomic_DNA"/>
</dbReference>
<comment type="subcellular location">
    <subcellularLocation>
        <location evidence="2">Cell surface</location>
    </subcellularLocation>
    <subcellularLocation>
        <location evidence="1">Membrane</location>
        <topology evidence="1">Single-pass membrane protein</topology>
    </subcellularLocation>
</comment>
<dbReference type="InterPro" id="IPR012902">
    <property type="entry name" value="N_methyl_site"/>
</dbReference>
<gene>
    <name evidence="9" type="ORF">GH754_14465</name>
</gene>
<protein>
    <submittedName>
        <fullName evidence="9">Prepilin-type N-terminal cleavage/methylation domain-containing protein</fullName>
    </submittedName>
</protein>
<proteinExistence type="predicted"/>
<evidence type="ECO:0000256" key="5">
    <source>
        <dbReference type="ARBA" id="ARBA00022989"/>
    </source>
</evidence>
<dbReference type="GO" id="GO:0015627">
    <property type="term" value="C:type II protein secretion system complex"/>
    <property type="evidence" value="ECO:0007669"/>
    <property type="project" value="InterPro"/>
</dbReference>
<evidence type="ECO:0000256" key="7">
    <source>
        <dbReference type="ARBA" id="ARBA00023287"/>
    </source>
</evidence>
<evidence type="ECO:0000313" key="9">
    <source>
        <dbReference type="EMBL" id="MRG87494.1"/>
    </source>
</evidence>
<dbReference type="Gene3D" id="3.30.700.10">
    <property type="entry name" value="Glycoprotein, Type 4 Pilin"/>
    <property type="match status" value="1"/>
</dbReference>
<name>A0A6G1X946_9BACI</name>
<keyword evidence="10" id="KW-1185">Reference proteome</keyword>
<evidence type="ECO:0000256" key="1">
    <source>
        <dbReference type="ARBA" id="ARBA00004167"/>
    </source>
</evidence>
<keyword evidence="4 8" id="KW-0812">Transmembrane</keyword>
<dbReference type="GO" id="GO:0015628">
    <property type="term" value="P:protein secretion by the type II secretion system"/>
    <property type="evidence" value="ECO:0007669"/>
    <property type="project" value="InterPro"/>
</dbReference>
<keyword evidence="7" id="KW-0178">Competence</keyword>
<keyword evidence="5 8" id="KW-1133">Transmembrane helix</keyword>
<dbReference type="SUPFAM" id="SSF54523">
    <property type="entry name" value="Pili subunits"/>
    <property type="match status" value="1"/>
</dbReference>
<feature type="transmembrane region" description="Helical" evidence="8">
    <location>
        <begin position="20"/>
        <end position="41"/>
    </location>
</feature>
<comment type="caution">
    <text evidence="9">The sequence shown here is derived from an EMBL/GenBank/DDBJ whole genome shotgun (WGS) entry which is preliminary data.</text>
</comment>
<accession>A0A6G1X946</accession>
<dbReference type="InterPro" id="IPR000983">
    <property type="entry name" value="Bac_GSPG_pilin"/>
</dbReference>
<sequence length="146" mass="15902">MQRIRKALRNEKGLTLVELLAVIVILGIIAAIAIPAVGGIIQNSKEDAVKAEAIAILEAAKMYKINTNEPEGDEDWTIDVSVLETENYIESVDFPENAKVNLENDPLTLSATDVKAGDETIDFYNANIEMINEDDDLTIGTAPDTN</sequence>
<dbReference type="Proteomes" id="UP000480185">
    <property type="component" value="Unassembled WGS sequence"/>
</dbReference>
<evidence type="ECO:0000256" key="6">
    <source>
        <dbReference type="ARBA" id="ARBA00023136"/>
    </source>
</evidence>
<evidence type="ECO:0000256" key="8">
    <source>
        <dbReference type="SAM" id="Phobius"/>
    </source>
</evidence>
<dbReference type="InterPro" id="IPR045584">
    <property type="entry name" value="Pilin-like"/>
</dbReference>
<dbReference type="PANTHER" id="PTHR30093:SF44">
    <property type="entry name" value="TYPE II SECRETION SYSTEM CORE PROTEIN G"/>
    <property type="match status" value="1"/>
</dbReference>
<dbReference type="RefSeq" id="WP_153729376.1">
    <property type="nucleotide sequence ID" value="NZ_WJNH01000009.1"/>
</dbReference>
<evidence type="ECO:0000256" key="4">
    <source>
        <dbReference type="ARBA" id="ARBA00022692"/>
    </source>
</evidence>
<dbReference type="AlphaFoldDB" id="A0A6G1X946"/>
<dbReference type="PRINTS" id="PR00813">
    <property type="entry name" value="BCTERIALGSPG"/>
</dbReference>
<evidence type="ECO:0000256" key="3">
    <source>
        <dbReference type="ARBA" id="ARBA00022481"/>
    </source>
</evidence>
<evidence type="ECO:0000313" key="10">
    <source>
        <dbReference type="Proteomes" id="UP000480185"/>
    </source>
</evidence>